<evidence type="ECO:0000313" key="3">
    <source>
        <dbReference type="Proteomes" id="UP000428328"/>
    </source>
</evidence>
<protein>
    <submittedName>
        <fullName evidence="2">DUF362 domain-containing protein</fullName>
    </submittedName>
</protein>
<organism evidence="2 3">
    <name type="scientific">Pseudodesulfovibrio cashew</name>
    <dbReference type="NCBI Taxonomy" id="2678688"/>
    <lineage>
        <taxon>Bacteria</taxon>
        <taxon>Pseudomonadati</taxon>
        <taxon>Thermodesulfobacteriota</taxon>
        <taxon>Desulfovibrionia</taxon>
        <taxon>Desulfovibrionales</taxon>
        <taxon>Desulfovibrionaceae</taxon>
    </lineage>
</organism>
<dbReference type="RefSeq" id="WP_158949861.1">
    <property type="nucleotide sequence ID" value="NZ_CP046400.1"/>
</dbReference>
<feature type="domain" description="DUF362" evidence="1">
    <location>
        <begin position="76"/>
        <end position="273"/>
    </location>
</feature>
<proteinExistence type="predicted"/>
<dbReference type="KEGG" id="psel:GM415_15755"/>
<dbReference type="Pfam" id="PF04015">
    <property type="entry name" value="DUF362"/>
    <property type="match status" value="1"/>
</dbReference>
<name>A0A6I6JH58_9BACT</name>
<dbReference type="AlphaFoldDB" id="A0A6I6JH58"/>
<dbReference type="InterPro" id="IPR007160">
    <property type="entry name" value="DUF362"/>
</dbReference>
<keyword evidence="3" id="KW-1185">Reference proteome</keyword>
<reference evidence="2 3" key="1">
    <citation type="submission" date="2019-11" db="EMBL/GenBank/DDBJ databases">
        <authorList>
            <person name="Zheng R.K."/>
            <person name="Sun C.M."/>
        </authorList>
    </citation>
    <scope>NUCLEOTIDE SEQUENCE [LARGE SCALE GENOMIC DNA]</scope>
    <source>
        <strain evidence="2 3">SRB007</strain>
    </source>
</reference>
<sequence>MDRRDFLKKAISSTIVAGSTLAFGGSGQFWDTASAAETAPQWDLVAVRGDEPDAMFDSAISAYGGMQAFVSPGNRVVVKPNIGWDVSPERGGNTNPKLVGRIVEHCFDAGAKEVIVFDHTCDNWRQCYLNSGIQQAVENAGGKMVSADSDGYYRKVSIPQGKRLTNASVHQALLDADVFFNVPVLKDHSSSMITASMKNLMGVVWDRWYWHRNDLHQCIADFSSFRKPDLTIVDAYNVMKRNGPRGVSVNDVVNMKAQVLSTDFVAADAAAARLYGADPADVRHIQIAAEMGLGRMDLKNLSINRIKLG</sequence>
<evidence type="ECO:0000259" key="1">
    <source>
        <dbReference type="Pfam" id="PF04015"/>
    </source>
</evidence>
<dbReference type="EMBL" id="CP046400">
    <property type="protein sequence ID" value="QGY41511.1"/>
    <property type="molecule type" value="Genomic_DNA"/>
</dbReference>
<dbReference type="Proteomes" id="UP000428328">
    <property type="component" value="Chromosome"/>
</dbReference>
<accession>A0A6I6JH58</accession>
<gene>
    <name evidence="2" type="ORF">GM415_15755</name>
</gene>
<evidence type="ECO:0000313" key="2">
    <source>
        <dbReference type="EMBL" id="QGY41511.1"/>
    </source>
</evidence>